<evidence type="ECO:0000313" key="11">
    <source>
        <dbReference type="Proteomes" id="UP001159100"/>
    </source>
</evidence>
<evidence type="ECO:0000313" key="10">
    <source>
        <dbReference type="EMBL" id="MDI2593069.1"/>
    </source>
</evidence>
<dbReference type="InterPro" id="IPR003423">
    <property type="entry name" value="OMP_efflux"/>
</dbReference>
<keyword evidence="7 8" id="KW-0449">Lipoprotein</keyword>
<keyword evidence="5 8" id="KW-0564">Palmitate</keyword>
<protein>
    <submittedName>
        <fullName evidence="10">Efflux transporter outer membrane subunit</fullName>
    </submittedName>
</protein>
<keyword evidence="6" id="KW-0998">Cell outer membrane</keyword>
<comment type="similarity">
    <text evidence="1 8">Belongs to the outer membrane factor (OMF) (TC 1.B.17) family.</text>
</comment>
<proteinExistence type="inferred from homology"/>
<dbReference type="PANTHER" id="PTHR30203:SF25">
    <property type="entry name" value="OUTER MEMBRANE PROTEIN-RELATED"/>
    <property type="match status" value="1"/>
</dbReference>
<feature type="compositionally biased region" description="Polar residues" evidence="9">
    <location>
        <begin position="155"/>
        <end position="165"/>
    </location>
</feature>
<evidence type="ECO:0000256" key="4">
    <source>
        <dbReference type="ARBA" id="ARBA00023136"/>
    </source>
</evidence>
<accession>A0ABT6QS07</accession>
<dbReference type="RefSeq" id="WP_282316167.1">
    <property type="nucleotide sequence ID" value="NZ_JARBWL010000002.1"/>
</dbReference>
<keyword evidence="3 8" id="KW-0812">Transmembrane</keyword>
<evidence type="ECO:0000256" key="7">
    <source>
        <dbReference type="ARBA" id="ARBA00023288"/>
    </source>
</evidence>
<dbReference type="Gene3D" id="2.20.200.10">
    <property type="entry name" value="Outer membrane efflux proteins (OEP)"/>
    <property type="match status" value="1"/>
</dbReference>
<evidence type="ECO:0000256" key="8">
    <source>
        <dbReference type="RuleBase" id="RU362097"/>
    </source>
</evidence>
<feature type="region of interest" description="Disordered" evidence="9">
    <location>
        <begin position="130"/>
        <end position="165"/>
    </location>
</feature>
<dbReference type="Proteomes" id="UP001159100">
    <property type="component" value="Unassembled WGS sequence"/>
</dbReference>
<dbReference type="NCBIfam" id="TIGR01845">
    <property type="entry name" value="outer_NodT"/>
    <property type="match status" value="1"/>
</dbReference>
<evidence type="ECO:0000256" key="6">
    <source>
        <dbReference type="ARBA" id="ARBA00023237"/>
    </source>
</evidence>
<evidence type="ECO:0000256" key="5">
    <source>
        <dbReference type="ARBA" id="ARBA00023139"/>
    </source>
</evidence>
<keyword evidence="4 8" id="KW-0472">Membrane</keyword>
<dbReference type="InterPro" id="IPR010131">
    <property type="entry name" value="MdtP/NodT-like"/>
</dbReference>
<dbReference type="Gene3D" id="1.20.1600.10">
    <property type="entry name" value="Outer membrane efflux proteins (OEP)"/>
    <property type="match status" value="1"/>
</dbReference>
<keyword evidence="2 8" id="KW-1134">Transmembrane beta strand</keyword>
<gene>
    <name evidence="10" type="ORF">POF45_16780</name>
</gene>
<evidence type="ECO:0000256" key="9">
    <source>
        <dbReference type="SAM" id="MobiDB-lite"/>
    </source>
</evidence>
<evidence type="ECO:0000256" key="1">
    <source>
        <dbReference type="ARBA" id="ARBA00007613"/>
    </source>
</evidence>
<reference evidence="10 11" key="1">
    <citation type="submission" date="2023-02" db="EMBL/GenBank/DDBJ databases">
        <title>Pseudomonas chrutzelriedensis sp. nov., a potently antifungal strain isolated from moss.</title>
        <authorList>
            <person name="Schnyder A."/>
            <person name="Kalawong R."/>
            <person name="Eberl L."/>
            <person name="Agnoli K."/>
        </authorList>
    </citation>
    <scope>NUCLEOTIDE SEQUENCE [LARGE SCALE GENOMIC DNA]</scope>
    <source>
        <strain evidence="10 11">681</strain>
    </source>
</reference>
<sequence length="521" mass="56826">MKISIGGSGLFAGKPAPTVTGFFQNKCDQMWERACPRRGQWPPLTLGALLVMNLSACTVGPDFIKPQPQHISEWSKPTKPAPSQTVGDTLDERWWEVFHDAKLSALSQRALTDNLDLKLASSRLQQSRAARQVVTADRYPHTAASGSYGRERNSSEGLQDPSGNNGKSAFNLWDAGFSASWELDFWGRVRRETEAADATLEVAENDRRGVLLSVLAETAQNYIQLRGVQNTRAVTEQNLDVARHSLTLSQLRLADGVATDLDVAEAAAQVAAIESRLPALEQRQSQLINALSLLMGEPPQALNAELSTDAPVPQTPPQVAIGLPSQLAERRPDIRQAEARLHAATASIGVAKGDFYPRITLSGTIGSQAMQLSDFGSWGSRSFGIGPQFSLPLFDGGRLRGMLNLREAQQQEAALAYQQTVLRAWHEIDDQLSAYNASQRRRDSLAEAVRQNQIALRTAQQQYVEGVVDFVNVLTVQGELLATQQQWVESSTGVSLAMVGLYKALGGGWESVYPVAETAQR</sequence>
<keyword evidence="11" id="KW-1185">Reference proteome</keyword>
<dbReference type="Pfam" id="PF02321">
    <property type="entry name" value="OEP"/>
    <property type="match status" value="2"/>
</dbReference>
<comment type="subcellular location">
    <subcellularLocation>
        <location evidence="8">Cell outer membrane</location>
        <topology evidence="8">Lipid-anchor</topology>
    </subcellularLocation>
</comment>
<comment type="caution">
    <text evidence="10">The sequence shown here is derived from an EMBL/GenBank/DDBJ whole genome shotgun (WGS) entry which is preliminary data.</text>
</comment>
<evidence type="ECO:0000256" key="3">
    <source>
        <dbReference type="ARBA" id="ARBA00022692"/>
    </source>
</evidence>
<dbReference type="PANTHER" id="PTHR30203">
    <property type="entry name" value="OUTER MEMBRANE CATION EFFLUX PROTEIN"/>
    <property type="match status" value="1"/>
</dbReference>
<dbReference type="SUPFAM" id="SSF56954">
    <property type="entry name" value="Outer membrane efflux proteins (OEP)"/>
    <property type="match status" value="1"/>
</dbReference>
<organism evidence="10 11">
    <name type="scientific">Pseudomonas fungipugnans</name>
    <dbReference type="NCBI Taxonomy" id="3024217"/>
    <lineage>
        <taxon>Bacteria</taxon>
        <taxon>Pseudomonadati</taxon>
        <taxon>Pseudomonadota</taxon>
        <taxon>Gammaproteobacteria</taxon>
        <taxon>Pseudomonadales</taxon>
        <taxon>Pseudomonadaceae</taxon>
        <taxon>Pseudomonas</taxon>
    </lineage>
</organism>
<evidence type="ECO:0000256" key="2">
    <source>
        <dbReference type="ARBA" id="ARBA00022452"/>
    </source>
</evidence>
<name>A0ABT6QS07_9PSED</name>
<dbReference type="EMBL" id="JARBWL010000002">
    <property type="protein sequence ID" value="MDI2593069.1"/>
    <property type="molecule type" value="Genomic_DNA"/>
</dbReference>